<dbReference type="EMBL" id="LNIX01000110">
    <property type="protein sequence ID" value="OXA36563.1"/>
    <property type="molecule type" value="Genomic_DNA"/>
</dbReference>
<feature type="chain" id="PRO_5012488715" description="BZIP domain-containing protein" evidence="2">
    <location>
        <begin position="22"/>
        <end position="413"/>
    </location>
</feature>
<dbReference type="Proteomes" id="UP000198287">
    <property type="component" value="Unassembled WGS sequence"/>
</dbReference>
<evidence type="ECO:0000256" key="2">
    <source>
        <dbReference type="SAM" id="SignalP"/>
    </source>
</evidence>
<evidence type="ECO:0000256" key="1">
    <source>
        <dbReference type="SAM" id="Coils"/>
    </source>
</evidence>
<name>A0A226CUC3_FOLCA</name>
<dbReference type="SUPFAM" id="SSF57959">
    <property type="entry name" value="Leucine zipper domain"/>
    <property type="match status" value="1"/>
</dbReference>
<accession>A0A226CUC3</accession>
<keyword evidence="2" id="KW-0732">Signal</keyword>
<dbReference type="GO" id="GO:0003700">
    <property type="term" value="F:DNA-binding transcription factor activity"/>
    <property type="evidence" value="ECO:0007669"/>
    <property type="project" value="InterPro"/>
</dbReference>
<evidence type="ECO:0000313" key="5">
    <source>
        <dbReference type="Proteomes" id="UP000198287"/>
    </source>
</evidence>
<comment type="caution">
    <text evidence="4">The sequence shown here is derived from an EMBL/GenBank/DDBJ whole genome shotgun (WGS) entry which is preliminary data.</text>
</comment>
<dbReference type="AlphaFoldDB" id="A0A226CUC3"/>
<dbReference type="PROSITE" id="PS00036">
    <property type="entry name" value="BZIP_BASIC"/>
    <property type="match status" value="1"/>
</dbReference>
<sequence length="413" mass="45068">MTKVALIFLVLVVMATSAVQGSTLNENKKGELKSKLLEGGLDWECPSYCDYCTGSTCYYYDYYYGGDFELAVGWIVAISITSSSSSLSAFLSDFASVADGAVSQVVGNEINPGSFIARTTPRWLGATTGTGQPQQYGYHHHTRISNNTAKKSTLSVWTWLQDNAAALGDDDVSFPGIGFINRAELCCPADEPSLSTPADQRNPILSPPVDQVNPILPRPADQIILVLSPPDQPVGRILPQPTQRNNYILTPPAQPVGTLVSLKKRGRPPKLKEPAPPALPRVKKYDLIPDTKAVRNAIAARKTRIRAKERLAKLEAEVAAKEDTISRQNKTIELQRVEILKLKDLVGHIEQTLNLAKGNIRGKISAYNQGSIEVQVSTQNNDNIPSVNQPEVGNLEEQDIGVLLATLEMILRN</sequence>
<reference evidence="4 5" key="1">
    <citation type="submission" date="2015-12" db="EMBL/GenBank/DDBJ databases">
        <title>The genome of Folsomia candida.</title>
        <authorList>
            <person name="Faddeeva A."/>
            <person name="Derks M.F."/>
            <person name="Anvar Y."/>
            <person name="Smit S."/>
            <person name="Van Straalen N."/>
            <person name="Roelofs D."/>
        </authorList>
    </citation>
    <scope>NUCLEOTIDE SEQUENCE [LARGE SCALE GENOMIC DNA]</scope>
    <source>
        <strain evidence="4 5">VU population</strain>
        <tissue evidence="4">Whole body</tissue>
    </source>
</reference>
<protein>
    <recommendedName>
        <fullName evidence="3">BZIP domain-containing protein</fullName>
    </recommendedName>
</protein>
<feature type="domain" description="BZIP" evidence="3">
    <location>
        <begin position="292"/>
        <end position="306"/>
    </location>
</feature>
<feature type="coiled-coil region" evidence="1">
    <location>
        <begin position="297"/>
        <end position="331"/>
    </location>
</feature>
<keyword evidence="5" id="KW-1185">Reference proteome</keyword>
<dbReference type="Gene3D" id="1.20.5.170">
    <property type="match status" value="1"/>
</dbReference>
<evidence type="ECO:0000259" key="3">
    <source>
        <dbReference type="PROSITE" id="PS00036"/>
    </source>
</evidence>
<feature type="signal peptide" evidence="2">
    <location>
        <begin position="1"/>
        <end position="21"/>
    </location>
</feature>
<dbReference type="InterPro" id="IPR004827">
    <property type="entry name" value="bZIP"/>
</dbReference>
<proteinExistence type="predicted"/>
<evidence type="ECO:0000313" key="4">
    <source>
        <dbReference type="EMBL" id="OXA36563.1"/>
    </source>
</evidence>
<dbReference type="GO" id="GO:0005634">
    <property type="term" value="C:nucleus"/>
    <property type="evidence" value="ECO:0007669"/>
    <property type="project" value="UniProtKB-ARBA"/>
</dbReference>
<organism evidence="4 5">
    <name type="scientific">Folsomia candida</name>
    <name type="common">Springtail</name>
    <dbReference type="NCBI Taxonomy" id="158441"/>
    <lineage>
        <taxon>Eukaryota</taxon>
        <taxon>Metazoa</taxon>
        <taxon>Ecdysozoa</taxon>
        <taxon>Arthropoda</taxon>
        <taxon>Hexapoda</taxon>
        <taxon>Collembola</taxon>
        <taxon>Entomobryomorpha</taxon>
        <taxon>Isotomoidea</taxon>
        <taxon>Isotomidae</taxon>
        <taxon>Proisotominae</taxon>
        <taxon>Folsomia</taxon>
    </lineage>
</organism>
<keyword evidence="1" id="KW-0175">Coiled coil</keyword>
<gene>
    <name evidence="4" type="ORF">Fcan01_28674</name>
</gene>
<dbReference type="InterPro" id="IPR046347">
    <property type="entry name" value="bZIP_sf"/>
</dbReference>